<keyword evidence="7" id="KW-1185">Reference proteome</keyword>
<dbReference type="OrthoDB" id="1427555at2759"/>
<dbReference type="EMBL" id="VJMH01006379">
    <property type="protein sequence ID" value="KAF0690381.1"/>
    <property type="molecule type" value="Genomic_DNA"/>
</dbReference>
<name>A0A485L9H3_9STRA</name>
<sequence>MFLLAARRSRAAAQRILPSKAVTATRSMSFLDQIFSYGEKPSAPAVAGSSGFQLALLGYISLTMCPVDSLQAILKKDPSFLMGHILVGASEYLHPRLHSESLDAPRRLATAKSLLDQASAPEKLHVRALDALVSGRFREASLIYETLLREDCTDLLALKCAFDVYSILGDKRNMLDTISRVLPQLPSSHPGYSHVLALQAFGLQERGDFAAAESLANRAMSMNDEDAGAFHALLHIYECQGKHQDGSSVVMRHQDAWSTFSVLRSHVYIHWIFFLIETGRFDRVLQLLKNEVFVPNELLSANVLSDLTQVYWRLRFAGYDTPDILADLDGQWQAVISDVGAVPLTPLAALHAHVRGLNPSYLPTTMSQSITSLARPQEASLLPVQSASAFTSNAAALEAELGTRVLPFSHGLPGQVELDVIATLKDALTAYGKGQYNDVVEKLLAVRGLVHVVGGSLVEAEMFEILLIDAARCSSQFDVARLILNERINVKPQSAQYWKTYGDILEELHDEEGVDGARRMSYVLGLGQAGTSAA</sequence>
<dbReference type="InterPro" id="IPR011990">
    <property type="entry name" value="TPR-like_helical_dom_sf"/>
</dbReference>
<gene>
    <name evidence="6" type="primary">Aste57867_18216</name>
    <name evidence="5" type="ORF">As57867_018154</name>
    <name evidence="6" type="ORF">ASTE57867_18216</name>
</gene>
<dbReference type="PANTHER" id="PTHR16263">
    <property type="entry name" value="TETRATRICOPEPTIDE REPEAT PROTEIN 38"/>
    <property type="match status" value="1"/>
</dbReference>
<evidence type="ECO:0000256" key="1">
    <source>
        <dbReference type="ARBA" id="ARBA00005857"/>
    </source>
</evidence>
<organism evidence="6 7">
    <name type="scientific">Aphanomyces stellatus</name>
    <dbReference type="NCBI Taxonomy" id="120398"/>
    <lineage>
        <taxon>Eukaryota</taxon>
        <taxon>Sar</taxon>
        <taxon>Stramenopiles</taxon>
        <taxon>Oomycota</taxon>
        <taxon>Saprolegniomycetes</taxon>
        <taxon>Saprolegniales</taxon>
        <taxon>Verrucalvaceae</taxon>
        <taxon>Aphanomyces</taxon>
    </lineage>
</organism>
<protein>
    <recommendedName>
        <fullName evidence="2">Tetratricopeptide repeat protein 38</fullName>
    </recommendedName>
</protein>
<reference evidence="5" key="2">
    <citation type="submission" date="2019-06" db="EMBL/GenBank/DDBJ databases">
        <title>Genomics analysis of Aphanomyces spp. identifies a new class of oomycete effector associated with host adaptation.</title>
        <authorList>
            <person name="Gaulin E."/>
        </authorList>
    </citation>
    <scope>NUCLEOTIDE SEQUENCE</scope>
    <source>
        <strain evidence="5">CBS 578.67</strain>
    </source>
</reference>
<evidence type="ECO:0000256" key="2">
    <source>
        <dbReference type="ARBA" id="ARBA00019992"/>
    </source>
</evidence>
<dbReference type="Proteomes" id="UP000332933">
    <property type="component" value="Unassembled WGS sequence"/>
</dbReference>
<evidence type="ECO:0000256" key="3">
    <source>
        <dbReference type="ARBA" id="ARBA00022737"/>
    </source>
</evidence>
<reference evidence="6 7" key="1">
    <citation type="submission" date="2019-03" db="EMBL/GenBank/DDBJ databases">
        <authorList>
            <person name="Gaulin E."/>
            <person name="Dumas B."/>
        </authorList>
    </citation>
    <scope>NUCLEOTIDE SEQUENCE [LARGE SCALE GENOMIC DNA]</scope>
    <source>
        <strain evidence="6">CBS 568.67</strain>
    </source>
</reference>
<evidence type="ECO:0000313" key="7">
    <source>
        <dbReference type="Proteomes" id="UP000332933"/>
    </source>
</evidence>
<evidence type="ECO:0000313" key="5">
    <source>
        <dbReference type="EMBL" id="KAF0690381.1"/>
    </source>
</evidence>
<evidence type="ECO:0000256" key="4">
    <source>
        <dbReference type="ARBA" id="ARBA00022803"/>
    </source>
</evidence>
<dbReference type="EMBL" id="CAADRA010006400">
    <property type="protein sequence ID" value="VFT94954.1"/>
    <property type="molecule type" value="Genomic_DNA"/>
</dbReference>
<proteinExistence type="inferred from homology"/>
<dbReference type="Gene3D" id="1.25.40.10">
    <property type="entry name" value="Tetratricopeptide repeat domain"/>
    <property type="match status" value="1"/>
</dbReference>
<keyword evidence="3" id="KW-0677">Repeat</keyword>
<dbReference type="PANTHER" id="PTHR16263:SF4">
    <property type="entry name" value="TETRATRICOPEPTIDE REPEAT PROTEIN 38"/>
    <property type="match status" value="1"/>
</dbReference>
<accession>A0A485L9H3</accession>
<dbReference type="AlphaFoldDB" id="A0A485L9H3"/>
<dbReference type="InterPro" id="IPR033891">
    <property type="entry name" value="TTC38"/>
</dbReference>
<dbReference type="SUPFAM" id="SSF48452">
    <property type="entry name" value="TPR-like"/>
    <property type="match status" value="1"/>
</dbReference>
<comment type="similarity">
    <text evidence="1">Belongs to the TTC38 family.</text>
</comment>
<keyword evidence="4" id="KW-0802">TPR repeat</keyword>
<evidence type="ECO:0000313" key="6">
    <source>
        <dbReference type="EMBL" id="VFT94954.1"/>
    </source>
</evidence>